<keyword evidence="2" id="KW-0472">Membrane</keyword>
<sequence length="781" mass="90843">MKKSANTPQDGFTEEPRTGQKSQEPKRYGHYVPRFLLRNFAHHSEAAILRNKKFEEQKQKREIKGKMGKKRKWSKPDMLYVLQLEPEIKKTEAELGRVFGQDDMYRDLQRSTNQHHVEEQLGKLECAVAPIIRKIYEAQENGLPTVQLLRTERDELRRFLFVMRYRGSNQHKRFYNRDIETYNAPDRHRMVQYMRKKGFKEPIEVWLDNIKTMAEVKIDNDGEWFSEILDRMYPGDAEWAFVNLQLMYLSFCTPSEHDEEFLLTENAFDIYEGPVSFQLNPITGEKITTACTEYHNFAVISPKIMMVLRSTLLPNAEEDALPGMREQRRLQREMHRMLHSEYDMTGSFLETLPVTKARNSYTKIVGGMPVLIDGEDGTPRADHRFDFRFFPLNSTNVQRINAVILNESYNSSSIAFVSPVAARKALEYYLTDPCKVAGAYPLKIVSDPYDPTLLQLQKLEQAARLLGSDVRLMYNVHTDDSGRKFLLEQEILEQLRRRAAERDAASRGDVQSPGSTYTGNQFTPPPRWQYQYLLPEIPKVVEQVRKKRERENESLKTKECEKKNAGMDESENRKTESKMDQSEKRESGKTKAQTKVQDEKALARAPTSKIQEVTRETPKKPTNVLNPSDQRKTPGSPNPQGGEPDYADVLFRLRYLILLIIALGVVYYCFFKLLWRSYIWIRSRVPEKNDHHRNPLTEKAAEEPKTSREEKIDCGDGSKGSTDTSSQNLDHVETFILISLSGLATFISVIILCLYCVRYMADRFEEVDYFIWEMGKQFWDP</sequence>
<keyword evidence="2" id="KW-1133">Transmembrane helix</keyword>
<proteinExistence type="predicted"/>
<keyword evidence="4" id="KW-1185">Reference proteome</keyword>
<feature type="region of interest" description="Disordered" evidence="1">
    <location>
        <begin position="547"/>
        <end position="642"/>
    </location>
</feature>
<feature type="compositionally biased region" description="Polar residues" evidence="1">
    <location>
        <begin position="1"/>
        <end position="10"/>
    </location>
</feature>
<accession>A0AA40CNV1</accession>
<reference evidence="3" key="1">
    <citation type="submission" date="2023-06" db="EMBL/GenBank/DDBJ databases">
        <title>Multi-omics analyses reveal the molecular pathogenesis toolkit of Lasiodiplodia hormozganensis, a cross-kingdom pathogen.</title>
        <authorList>
            <person name="Felix C."/>
            <person name="Meneses R."/>
            <person name="Goncalves M.F.M."/>
            <person name="Tilleman L."/>
            <person name="Duarte A.S."/>
            <person name="Jorrin-Novo J.V."/>
            <person name="Van De Peer Y."/>
            <person name="Deforce D."/>
            <person name="Van Nieuwerburgh F."/>
            <person name="Esteves A.C."/>
            <person name="Alves A."/>
        </authorList>
    </citation>
    <scope>NUCLEOTIDE SEQUENCE</scope>
    <source>
        <strain evidence="3">CBS 339.90</strain>
    </source>
</reference>
<feature type="compositionally biased region" description="Polar residues" evidence="1">
    <location>
        <begin position="512"/>
        <end position="522"/>
    </location>
</feature>
<evidence type="ECO:0000313" key="3">
    <source>
        <dbReference type="EMBL" id="KAK0645262.1"/>
    </source>
</evidence>
<feature type="transmembrane region" description="Helical" evidence="2">
    <location>
        <begin position="655"/>
        <end position="675"/>
    </location>
</feature>
<dbReference type="InterPro" id="IPR025332">
    <property type="entry name" value="DUF4238"/>
</dbReference>
<feature type="region of interest" description="Disordered" evidence="1">
    <location>
        <begin position="689"/>
        <end position="725"/>
    </location>
</feature>
<protein>
    <submittedName>
        <fullName evidence="3">Uncharacterized protein</fullName>
    </submittedName>
</protein>
<comment type="caution">
    <text evidence="3">The sequence shown here is derived from an EMBL/GenBank/DDBJ whole genome shotgun (WGS) entry which is preliminary data.</text>
</comment>
<feature type="compositionally biased region" description="Polar residues" evidence="1">
    <location>
        <begin position="623"/>
        <end position="639"/>
    </location>
</feature>
<dbReference type="EMBL" id="JAUJDW010000055">
    <property type="protein sequence ID" value="KAK0645262.1"/>
    <property type="molecule type" value="Genomic_DNA"/>
</dbReference>
<feature type="region of interest" description="Disordered" evidence="1">
    <location>
        <begin position="498"/>
        <end position="527"/>
    </location>
</feature>
<dbReference type="Pfam" id="PF14022">
    <property type="entry name" value="DUF4238"/>
    <property type="match status" value="1"/>
</dbReference>
<gene>
    <name evidence="3" type="ORF">DIS24_g8057</name>
</gene>
<dbReference type="Proteomes" id="UP001175001">
    <property type="component" value="Unassembled WGS sequence"/>
</dbReference>
<feature type="compositionally biased region" description="Basic and acidic residues" evidence="1">
    <location>
        <begin position="689"/>
        <end position="716"/>
    </location>
</feature>
<evidence type="ECO:0000313" key="4">
    <source>
        <dbReference type="Proteomes" id="UP001175001"/>
    </source>
</evidence>
<evidence type="ECO:0000256" key="1">
    <source>
        <dbReference type="SAM" id="MobiDB-lite"/>
    </source>
</evidence>
<organism evidence="3 4">
    <name type="scientific">Lasiodiplodia hormozganensis</name>
    <dbReference type="NCBI Taxonomy" id="869390"/>
    <lineage>
        <taxon>Eukaryota</taxon>
        <taxon>Fungi</taxon>
        <taxon>Dikarya</taxon>
        <taxon>Ascomycota</taxon>
        <taxon>Pezizomycotina</taxon>
        <taxon>Dothideomycetes</taxon>
        <taxon>Dothideomycetes incertae sedis</taxon>
        <taxon>Botryosphaeriales</taxon>
        <taxon>Botryosphaeriaceae</taxon>
        <taxon>Lasiodiplodia</taxon>
    </lineage>
</organism>
<dbReference type="AlphaFoldDB" id="A0AA40CNV1"/>
<evidence type="ECO:0000256" key="2">
    <source>
        <dbReference type="SAM" id="Phobius"/>
    </source>
</evidence>
<feature type="compositionally biased region" description="Basic and acidic residues" evidence="1">
    <location>
        <begin position="549"/>
        <end position="589"/>
    </location>
</feature>
<feature type="transmembrane region" description="Helical" evidence="2">
    <location>
        <begin position="735"/>
        <end position="761"/>
    </location>
</feature>
<name>A0AA40CNV1_9PEZI</name>
<keyword evidence="2" id="KW-0812">Transmembrane</keyword>
<feature type="compositionally biased region" description="Basic and acidic residues" evidence="1">
    <location>
        <begin position="14"/>
        <end position="27"/>
    </location>
</feature>
<feature type="region of interest" description="Disordered" evidence="1">
    <location>
        <begin position="1"/>
        <end position="28"/>
    </location>
</feature>